<accession>A0A1D2N0U9</accession>
<organism evidence="2 3">
    <name type="scientific">Orchesella cincta</name>
    <name type="common">Springtail</name>
    <name type="synonym">Podura cincta</name>
    <dbReference type="NCBI Taxonomy" id="48709"/>
    <lineage>
        <taxon>Eukaryota</taxon>
        <taxon>Metazoa</taxon>
        <taxon>Ecdysozoa</taxon>
        <taxon>Arthropoda</taxon>
        <taxon>Hexapoda</taxon>
        <taxon>Collembola</taxon>
        <taxon>Entomobryomorpha</taxon>
        <taxon>Entomobryoidea</taxon>
        <taxon>Orchesellidae</taxon>
        <taxon>Orchesellinae</taxon>
        <taxon>Orchesella</taxon>
    </lineage>
</organism>
<evidence type="ECO:0000256" key="1">
    <source>
        <dbReference type="SAM" id="Phobius"/>
    </source>
</evidence>
<protein>
    <submittedName>
        <fullName evidence="2">Uncharacterized protein</fullName>
    </submittedName>
</protein>
<comment type="caution">
    <text evidence="2">The sequence shown here is derived from an EMBL/GenBank/DDBJ whole genome shotgun (WGS) entry which is preliminary data.</text>
</comment>
<dbReference type="EMBL" id="LJIJ01000345">
    <property type="protein sequence ID" value="ODM98535.1"/>
    <property type="molecule type" value="Genomic_DNA"/>
</dbReference>
<feature type="transmembrane region" description="Helical" evidence="1">
    <location>
        <begin position="63"/>
        <end position="86"/>
    </location>
</feature>
<name>A0A1D2N0U9_ORCCI</name>
<dbReference type="Proteomes" id="UP000094527">
    <property type="component" value="Unassembled WGS sequence"/>
</dbReference>
<keyword evidence="1" id="KW-1133">Transmembrane helix</keyword>
<sequence length="161" mass="17663">MVPNPCCCWTLPNGAKATAVFELVMGLVNLPFTITSLILGIIRAVAGGVLGLGTWGENVKLCWIWIGLATLGSVIYLILMTFLLPVSERSVKFQLKNRDKMIRPGEIKSRGGCEQPRSFISNVYVRMSVLPGKWNLGDRNSGELSTTSIPTVDYCNGFEDH</sequence>
<feature type="transmembrane region" description="Helical" evidence="1">
    <location>
        <begin position="20"/>
        <end position="43"/>
    </location>
</feature>
<reference evidence="2 3" key="1">
    <citation type="journal article" date="2016" name="Genome Biol. Evol.">
        <title>Gene Family Evolution Reflects Adaptation to Soil Environmental Stressors in the Genome of the Collembolan Orchesella cincta.</title>
        <authorList>
            <person name="Faddeeva-Vakhrusheva A."/>
            <person name="Derks M.F."/>
            <person name="Anvar S.Y."/>
            <person name="Agamennone V."/>
            <person name="Suring W."/>
            <person name="Smit S."/>
            <person name="van Straalen N.M."/>
            <person name="Roelofs D."/>
        </authorList>
    </citation>
    <scope>NUCLEOTIDE SEQUENCE [LARGE SCALE GENOMIC DNA]</scope>
    <source>
        <tissue evidence="2">Mixed pool</tissue>
    </source>
</reference>
<keyword evidence="3" id="KW-1185">Reference proteome</keyword>
<proteinExistence type="predicted"/>
<evidence type="ECO:0000313" key="3">
    <source>
        <dbReference type="Proteomes" id="UP000094527"/>
    </source>
</evidence>
<gene>
    <name evidence="2" type="ORF">Ocin01_08144</name>
</gene>
<evidence type="ECO:0000313" key="2">
    <source>
        <dbReference type="EMBL" id="ODM98535.1"/>
    </source>
</evidence>
<keyword evidence="1" id="KW-0812">Transmembrane</keyword>
<keyword evidence="1" id="KW-0472">Membrane</keyword>
<dbReference type="AlphaFoldDB" id="A0A1D2N0U9"/>